<dbReference type="PROSITE" id="PS50106">
    <property type="entry name" value="PDZ"/>
    <property type="match status" value="1"/>
</dbReference>
<dbReference type="OrthoDB" id="9758917at2"/>
<protein>
    <recommendedName>
        <fullName evidence="3">PDZ domain-containing protein</fullName>
    </recommendedName>
</protein>
<dbReference type="GO" id="GO:0004252">
    <property type="term" value="F:serine-type endopeptidase activity"/>
    <property type="evidence" value="ECO:0007669"/>
    <property type="project" value="InterPro"/>
</dbReference>
<dbReference type="SUPFAM" id="SSF50156">
    <property type="entry name" value="PDZ domain-like"/>
    <property type="match status" value="1"/>
</dbReference>
<dbReference type="InterPro" id="IPR036034">
    <property type="entry name" value="PDZ_sf"/>
</dbReference>
<evidence type="ECO:0000259" key="3">
    <source>
        <dbReference type="PROSITE" id="PS50106"/>
    </source>
</evidence>
<keyword evidence="5" id="KW-1185">Reference proteome</keyword>
<dbReference type="PRINTS" id="PR00834">
    <property type="entry name" value="PROTEASES2C"/>
</dbReference>
<dbReference type="PANTHER" id="PTHR43343:SF3">
    <property type="entry name" value="PROTEASE DO-LIKE 8, CHLOROPLASTIC"/>
    <property type="match status" value="1"/>
</dbReference>
<name>A0A1B1YQE0_9GAMM</name>
<dbReference type="Gene3D" id="2.40.10.120">
    <property type="match status" value="1"/>
</dbReference>
<dbReference type="Pfam" id="PF13365">
    <property type="entry name" value="Trypsin_2"/>
    <property type="match status" value="1"/>
</dbReference>
<dbReference type="InterPro" id="IPR051201">
    <property type="entry name" value="Chloro_Bact_Ser_Proteases"/>
</dbReference>
<dbReference type="Proteomes" id="UP000092952">
    <property type="component" value="Chromosome"/>
</dbReference>
<evidence type="ECO:0000313" key="4">
    <source>
        <dbReference type="EMBL" id="ANX02979.1"/>
    </source>
</evidence>
<dbReference type="InterPro" id="IPR001478">
    <property type="entry name" value="PDZ"/>
</dbReference>
<dbReference type="InParanoid" id="A0A1B1YQE0"/>
<dbReference type="PANTHER" id="PTHR43343">
    <property type="entry name" value="PEPTIDASE S12"/>
    <property type="match status" value="1"/>
</dbReference>
<dbReference type="Pfam" id="PF17820">
    <property type="entry name" value="PDZ_6"/>
    <property type="match status" value="1"/>
</dbReference>
<dbReference type="SMART" id="SM00228">
    <property type="entry name" value="PDZ"/>
    <property type="match status" value="1"/>
</dbReference>
<dbReference type="InterPro" id="IPR001940">
    <property type="entry name" value="Peptidase_S1C"/>
</dbReference>
<dbReference type="Gene3D" id="2.30.42.10">
    <property type="match status" value="1"/>
</dbReference>
<gene>
    <name evidence="4" type="ORF">PG2T_01425</name>
</gene>
<dbReference type="GO" id="GO:0006508">
    <property type="term" value="P:proteolysis"/>
    <property type="evidence" value="ECO:0007669"/>
    <property type="project" value="UniProtKB-KW"/>
</dbReference>
<dbReference type="EMBL" id="CP014671">
    <property type="protein sequence ID" value="ANX02979.1"/>
    <property type="molecule type" value="Genomic_DNA"/>
</dbReference>
<evidence type="ECO:0000256" key="2">
    <source>
        <dbReference type="ARBA" id="ARBA00022801"/>
    </source>
</evidence>
<keyword evidence="2" id="KW-0378">Hydrolase</keyword>
<evidence type="ECO:0000313" key="5">
    <source>
        <dbReference type="Proteomes" id="UP000092952"/>
    </source>
</evidence>
<reference evidence="5" key="1">
    <citation type="submission" date="2016-03" db="EMBL/GenBank/DDBJ databases">
        <title>Complete genome sequence of Solimmundus cernigliae, representing a novel lineage of polycyclic aromatic hydrocarbon degraders within the Gammaproteobacteria.</title>
        <authorList>
            <person name="Singleton D.R."/>
            <person name="Dickey A.N."/>
            <person name="Scholl E.H."/>
            <person name="Wright F.A."/>
            <person name="Aitken M.D."/>
        </authorList>
    </citation>
    <scope>NUCLEOTIDE SEQUENCE [LARGE SCALE GENOMIC DNA]</scope>
    <source>
        <strain evidence="5">TR3.2</strain>
    </source>
</reference>
<organism evidence="4 5">
    <name type="scientific">Immundisolibacter cernigliae</name>
    <dbReference type="NCBI Taxonomy" id="1810504"/>
    <lineage>
        <taxon>Bacteria</taxon>
        <taxon>Pseudomonadati</taxon>
        <taxon>Pseudomonadota</taxon>
        <taxon>Gammaproteobacteria</taxon>
        <taxon>Immundisolibacterales</taxon>
        <taxon>Immundisolibacteraceae</taxon>
        <taxon>Immundisolibacter</taxon>
    </lineage>
</organism>
<sequence length="381" mass="39943">MASSRNLSRYLLQAAAFGLVAGLAISVLWPRPRVDSAAPAGDPAAVTAPMAHTEPAANSFAPAVERAAPSVVNIYSTKIITRSYNPLLDDPVFQRFFGRAPVPRQRLESSLGSGVVLDRDGYIVTNHHVIADADEIQVALRDGRSAHARLIGSDTVTDLALLRIDLAQVPAIALGDDRQTRIGDLVLAIGNPFGVGQTVTLGVVGAVGREAPGISAVSDFIQTDAAINPGNSGGALVNSTGELIGINTAIYSRSGGSEGIGFAVPVGTVRQIAAQLREHGEVPRGWLGLELQELTPQLADSLGLDDAGGALVAGVYRGSPAARAGVQPGDLLVAIDGHRFQRARDALAALATLPREQEIRLTLQRGRRRIETRATTIRQPD</sequence>
<dbReference type="RefSeq" id="WP_068802491.1">
    <property type="nucleotide sequence ID" value="NZ_CP014671.1"/>
</dbReference>
<evidence type="ECO:0000256" key="1">
    <source>
        <dbReference type="ARBA" id="ARBA00022670"/>
    </source>
</evidence>
<dbReference type="KEGG" id="gbi:PG2T_01425"/>
<feature type="domain" description="PDZ" evidence="3">
    <location>
        <begin position="271"/>
        <end position="367"/>
    </location>
</feature>
<dbReference type="SUPFAM" id="SSF50494">
    <property type="entry name" value="Trypsin-like serine proteases"/>
    <property type="match status" value="1"/>
</dbReference>
<dbReference type="FunCoup" id="A0A1B1YQE0">
    <property type="interactions" value="133"/>
</dbReference>
<dbReference type="InterPro" id="IPR041489">
    <property type="entry name" value="PDZ_6"/>
</dbReference>
<accession>A0A1B1YQE0</accession>
<proteinExistence type="predicted"/>
<dbReference type="STRING" id="1810504.PG2T_01425"/>
<dbReference type="InterPro" id="IPR009003">
    <property type="entry name" value="Peptidase_S1_PA"/>
</dbReference>
<keyword evidence="1" id="KW-0645">Protease</keyword>
<dbReference type="AlphaFoldDB" id="A0A1B1YQE0"/>